<feature type="transmembrane region" description="Helical" evidence="1">
    <location>
        <begin position="300"/>
        <end position="324"/>
    </location>
</feature>
<reference evidence="2" key="1">
    <citation type="journal article" date="2021" name="Front. Microbiol.">
        <title>Comprehensive Comparative Genomics and Phenotyping of Methylobacterium Species.</title>
        <authorList>
            <person name="Alessa O."/>
            <person name="Ogura Y."/>
            <person name="Fujitani Y."/>
            <person name="Takami H."/>
            <person name="Hayashi T."/>
            <person name="Sahin N."/>
            <person name="Tani A."/>
        </authorList>
    </citation>
    <scope>NUCLEOTIDE SEQUENCE</scope>
    <source>
        <strain evidence="2">DSM 23632</strain>
    </source>
</reference>
<reference evidence="2" key="2">
    <citation type="submission" date="2021-08" db="EMBL/GenBank/DDBJ databases">
        <authorList>
            <person name="Tani A."/>
            <person name="Ola A."/>
            <person name="Ogura Y."/>
            <person name="Katsura K."/>
            <person name="Hayashi T."/>
        </authorList>
    </citation>
    <scope>NUCLEOTIDE SEQUENCE</scope>
    <source>
        <strain evidence="2">DSM 23632</strain>
    </source>
</reference>
<feature type="transmembrane region" description="Helical" evidence="1">
    <location>
        <begin position="270"/>
        <end position="288"/>
    </location>
</feature>
<dbReference type="RefSeq" id="WP_238184162.1">
    <property type="nucleotide sequence ID" value="NZ_BPRB01000227.1"/>
</dbReference>
<accession>A0ABQ4U287</accession>
<evidence type="ECO:0000313" key="2">
    <source>
        <dbReference type="EMBL" id="GJE61603.1"/>
    </source>
</evidence>
<keyword evidence="1" id="KW-0812">Transmembrane</keyword>
<gene>
    <name evidence="2" type="ORF">MPOCJGCO_3725</name>
</gene>
<protein>
    <recommendedName>
        <fullName evidence="4">Glycosyltransferase RgtA/B/C/D-like domain-containing protein</fullName>
    </recommendedName>
</protein>
<name>A0ABQ4U287_9HYPH</name>
<feature type="transmembrane region" description="Helical" evidence="1">
    <location>
        <begin position="384"/>
        <end position="401"/>
    </location>
</feature>
<evidence type="ECO:0008006" key="4">
    <source>
        <dbReference type="Google" id="ProtNLM"/>
    </source>
</evidence>
<keyword evidence="1" id="KW-0472">Membrane</keyword>
<feature type="transmembrane region" description="Helical" evidence="1">
    <location>
        <begin position="441"/>
        <end position="459"/>
    </location>
</feature>
<feature type="transmembrane region" description="Helical" evidence="1">
    <location>
        <begin position="173"/>
        <end position="202"/>
    </location>
</feature>
<proteinExistence type="predicted"/>
<keyword evidence="1" id="KW-1133">Transmembrane helix</keyword>
<feature type="transmembrane region" description="Helical" evidence="1">
    <location>
        <begin position="20"/>
        <end position="37"/>
    </location>
</feature>
<feature type="transmembrane region" description="Helical" evidence="1">
    <location>
        <begin position="232"/>
        <end position="250"/>
    </location>
</feature>
<evidence type="ECO:0000256" key="1">
    <source>
        <dbReference type="SAM" id="Phobius"/>
    </source>
</evidence>
<keyword evidence="3" id="KW-1185">Reference proteome</keyword>
<feature type="transmembrane region" description="Helical" evidence="1">
    <location>
        <begin position="407"/>
        <end position="429"/>
    </location>
</feature>
<sequence length="599" mass="62531">MSIPAQSLPAASSARIAPDTFLWLLVALSVVTLNAPAEIWQTIDHLRVPDTDDAMRLVEVRDLVAGQGWFDSVQHRFLPPGVVASHWSRLVDAPLAGLILLLRPLVGQRLAEGLTAAFWPPLLLGLYALVLYRGTRSLFSKRAAILAVLAATQTFGLTVQFRAGRVDHHNVQLITILGLAFCLIRGDLWAGMLAGGLAALSLAVGLEGLPYVALGALFLVADWIFRGRTALPGFLGFGLGLGLAAPLLFAAQTAPSLWGTTACDALSPPWLWLAGGGLFAALACAATDRSLPSPVGRAGLVALIGAGLVGGFAALFPACLGGPFPGMPALVRDYWLLTVNEMSSVPKFVARGQWEVLVFYPVLALAAAAASWGVFRGPAPQRRAFGVAALFLWPGLIVGWFQFRGIYVASGLIPLVAGPVIDRALSFAADREAASARRAGTGLLAAGLVGSVWMAPAYLATLLQAEAGTAQDVQGAVICQSDEAVAPLAALPPGTVLAPIFLGPSILLRTPHAVVAAPYHRAITGLTAAIEGLGGTEADLRRHVAALGVGYLVACPARPGADLQAETAFATRLAQGTVSTPWLEPVALPGVLKVWRVQR</sequence>
<comment type="caution">
    <text evidence="2">The sequence shown here is derived from an EMBL/GenBank/DDBJ whole genome shotgun (WGS) entry which is preliminary data.</text>
</comment>
<feature type="transmembrane region" description="Helical" evidence="1">
    <location>
        <begin position="110"/>
        <end position="131"/>
    </location>
</feature>
<evidence type="ECO:0000313" key="3">
    <source>
        <dbReference type="Proteomes" id="UP001055057"/>
    </source>
</evidence>
<feature type="transmembrane region" description="Helical" evidence="1">
    <location>
        <begin position="357"/>
        <end position="375"/>
    </location>
</feature>
<organism evidence="2 3">
    <name type="scientific">Methylobacterium trifolii</name>
    <dbReference type="NCBI Taxonomy" id="1003092"/>
    <lineage>
        <taxon>Bacteria</taxon>
        <taxon>Pseudomonadati</taxon>
        <taxon>Pseudomonadota</taxon>
        <taxon>Alphaproteobacteria</taxon>
        <taxon>Hyphomicrobiales</taxon>
        <taxon>Methylobacteriaceae</taxon>
        <taxon>Methylobacterium</taxon>
    </lineage>
</organism>
<feature type="transmembrane region" description="Helical" evidence="1">
    <location>
        <begin position="208"/>
        <end position="225"/>
    </location>
</feature>
<dbReference type="EMBL" id="BPRB01000227">
    <property type="protein sequence ID" value="GJE61603.1"/>
    <property type="molecule type" value="Genomic_DNA"/>
</dbReference>
<dbReference type="Proteomes" id="UP001055057">
    <property type="component" value="Unassembled WGS sequence"/>
</dbReference>